<evidence type="ECO:0000313" key="2">
    <source>
        <dbReference type="EMBL" id="KAL3659325.1"/>
    </source>
</evidence>
<keyword evidence="3" id="KW-1185">Reference proteome</keyword>
<feature type="compositionally biased region" description="Polar residues" evidence="1">
    <location>
        <begin position="126"/>
        <end position="137"/>
    </location>
</feature>
<evidence type="ECO:0000313" key="3">
    <source>
        <dbReference type="Proteomes" id="UP001632037"/>
    </source>
</evidence>
<reference evidence="2 3" key="1">
    <citation type="submission" date="2024-09" db="EMBL/GenBank/DDBJ databases">
        <title>Genome sequencing and assembly of Phytophthora oleae, isolate VK10A, causative agent of rot of olive drupes.</title>
        <authorList>
            <person name="Conti Taguali S."/>
            <person name="Riolo M."/>
            <person name="La Spada F."/>
            <person name="Cacciola S.O."/>
            <person name="Dionisio G."/>
        </authorList>
    </citation>
    <scope>NUCLEOTIDE SEQUENCE [LARGE SCALE GENOMIC DNA]</scope>
    <source>
        <strain evidence="2 3">VK10A</strain>
    </source>
</reference>
<gene>
    <name evidence="2" type="ORF">V7S43_015596</name>
</gene>
<accession>A0ABD3EXR4</accession>
<sequence length="153" mass="16161">MLRNSVPTGTATSNNTSISSDITVVNAFSKASAAHNNTNMNDTSYNTIISSDTTVVNVYLEPVVASASHINGNKNGTSNYHAVNAFLERTVTTTPPYPCSERLLGVGCVPRPHRTTPTEAGRGLSRTGNANNRNCKSWATPPPSACGEASHVR</sequence>
<organism evidence="2 3">
    <name type="scientific">Phytophthora oleae</name>
    <dbReference type="NCBI Taxonomy" id="2107226"/>
    <lineage>
        <taxon>Eukaryota</taxon>
        <taxon>Sar</taxon>
        <taxon>Stramenopiles</taxon>
        <taxon>Oomycota</taxon>
        <taxon>Peronosporomycetes</taxon>
        <taxon>Peronosporales</taxon>
        <taxon>Peronosporaceae</taxon>
        <taxon>Phytophthora</taxon>
    </lineage>
</organism>
<evidence type="ECO:0000256" key="1">
    <source>
        <dbReference type="SAM" id="MobiDB-lite"/>
    </source>
</evidence>
<name>A0ABD3EXR4_9STRA</name>
<feature type="region of interest" description="Disordered" evidence="1">
    <location>
        <begin position="110"/>
        <end position="153"/>
    </location>
</feature>
<dbReference type="EMBL" id="JBIMZQ010000047">
    <property type="protein sequence ID" value="KAL3659325.1"/>
    <property type="molecule type" value="Genomic_DNA"/>
</dbReference>
<dbReference type="Proteomes" id="UP001632037">
    <property type="component" value="Unassembled WGS sequence"/>
</dbReference>
<protein>
    <submittedName>
        <fullName evidence="2">Uncharacterized protein</fullName>
    </submittedName>
</protein>
<dbReference type="AlphaFoldDB" id="A0ABD3EXR4"/>
<proteinExistence type="predicted"/>
<comment type="caution">
    <text evidence="2">The sequence shown here is derived from an EMBL/GenBank/DDBJ whole genome shotgun (WGS) entry which is preliminary data.</text>
</comment>